<keyword evidence="6 8" id="KW-0648">Protein biosynthesis</keyword>
<keyword evidence="12" id="KW-1185">Reference proteome</keyword>
<dbReference type="CDD" id="cd00777">
    <property type="entry name" value="AspRS_core"/>
    <property type="match status" value="1"/>
</dbReference>
<comment type="caution">
    <text evidence="11">The sequence shown here is derived from an EMBL/GenBank/DDBJ whole genome shotgun (WGS) entry which is preliminary data.</text>
</comment>
<organism evidence="11 12">
    <name type="scientific">Cohnella faecalis</name>
    <dbReference type="NCBI Taxonomy" id="2315694"/>
    <lineage>
        <taxon>Bacteria</taxon>
        <taxon>Bacillati</taxon>
        <taxon>Bacillota</taxon>
        <taxon>Bacilli</taxon>
        <taxon>Bacillales</taxon>
        <taxon>Paenibacillaceae</taxon>
        <taxon>Cohnella</taxon>
    </lineage>
</organism>
<keyword evidence="3 8" id="KW-0436">Ligase</keyword>
<feature type="binding site" evidence="8">
    <location>
        <position position="449"/>
    </location>
    <ligand>
        <name>L-aspartate</name>
        <dbReference type="ChEBI" id="CHEBI:29991"/>
    </ligand>
</feature>
<feature type="binding site" evidence="8">
    <location>
        <begin position="222"/>
        <end position="224"/>
    </location>
    <ligand>
        <name>ATP</name>
        <dbReference type="ChEBI" id="CHEBI:30616"/>
    </ligand>
</feature>
<dbReference type="Proteomes" id="UP000266340">
    <property type="component" value="Unassembled WGS sequence"/>
</dbReference>
<dbReference type="Pfam" id="PF02938">
    <property type="entry name" value="GAD"/>
    <property type="match status" value="1"/>
</dbReference>
<evidence type="ECO:0000256" key="3">
    <source>
        <dbReference type="ARBA" id="ARBA00022598"/>
    </source>
</evidence>
<dbReference type="PANTHER" id="PTHR22594:SF5">
    <property type="entry name" value="ASPARTATE--TRNA LIGASE, MITOCHONDRIAL"/>
    <property type="match status" value="1"/>
</dbReference>
<dbReference type="InterPro" id="IPR002312">
    <property type="entry name" value="Asp/Asn-tRNA-synth_IIb"/>
</dbReference>
<comment type="catalytic activity">
    <reaction evidence="8">
        <text>tRNA(Asp) + L-aspartate + ATP = L-aspartyl-tRNA(Asp) + AMP + diphosphate</text>
        <dbReference type="Rhea" id="RHEA:19649"/>
        <dbReference type="Rhea" id="RHEA-COMP:9660"/>
        <dbReference type="Rhea" id="RHEA-COMP:9678"/>
        <dbReference type="ChEBI" id="CHEBI:29991"/>
        <dbReference type="ChEBI" id="CHEBI:30616"/>
        <dbReference type="ChEBI" id="CHEBI:33019"/>
        <dbReference type="ChEBI" id="CHEBI:78442"/>
        <dbReference type="ChEBI" id="CHEBI:78516"/>
        <dbReference type="ChEBI" id="CHEBI:456215"/>
        <dbReference type="EC" id="6.1.1.12"/>
    </reaction>
</comment>
<evidence type="ECO:0000256" key="1">
    <source>
        <dbReference type="ARBA" id="ARBA00006303"/>
    </source>
</evidence>
<sequence length="615" mass="68928">MMLKNHDCGTLGQQNVGETVVLNGWVQGWRDFGGILFIDLRDRTGIVQIVFNPAFSGQALDLGARARNEYVLAVKGVVVGRDPETYNPNIATGEIELQVHEVEIINSAKTPPFPIEDGVEVDESLRLKYRYLDLRRPEMQKTLRLRSKATKVFRDFLDENDFIDVETPILTKSSPEGARDYLVPSRVHPGEFFALPQSPQLFKQLLMVGGLERYYQVARCFRDEDLRADRQPEFTQVDIETSFLTQDQLLAMMESLMARLFRETIGVEIPTPFQRLTYNDAIHKYGSDKPDLRFGLEIEDVTDIVKNSDVKVFASVASSGGVVKALNAKGCASWSRKELDDLQPFATRYGGKGIAWITVKEGEWRGPIVKFFKPEEIAALTEKLGVEEGDLLCFSADKLKTAADVMGNLRLKVGRELGLIDNSAFKFLWVVDFPLLGYDEEAKRWVAEHHPFTRPRDEDLELFATDPGAIRAQAYDIVLNGYEVGGGSMRIYRREVQEQMFSALGFTQEEAKKQFGYFMDAFEYGTPPHGGIAFGLDRLIMLLTGRTNLRETIAFPKTASATDLLCDAPSAVFDRQLDDLHIRLSAKAIAAQTKPNASQEGAPQDSQNAEPAAQS</sequence>
<dbReference type="Gene3D" id="3.30.1360.30">
    <property type="entry name" value="GAD-like domain"/>
    <property type="match status" value="1"/>
</dbReference>
<feature type="binding site" evidence="8">
    <location>
        <position position="483"/>
    </location>
    <ligand>
        <name>ATP</name>
        <dbReference type="ChEBI" id="CHEBI:30616"/>
    </ligand>
</feature>
<feature type="domain" description="Aminoacyl-transfer RNA synthetases class-II family profile" evidence="10">
    <location>
        <begin position="143"/>
        <end position="556"/>
    </location>
</feature>
<dbReference type="Gene3D" id="3.30.930.10">
    <property type="entry name" value="Bira Bifunctional Protein, Domain 2"/>
    <property type="match status" value="1"/>
</dbReference>
<evidence type="ECO:0000313" key="12">
    <source>
        <dbReference type="Proteomes" id="UP000266340"/>
    </source>
</evidence>
<dbReference type="GO" id="GO:0016740">
    <property type="term" value="F:transferase activity"/>
    <property type="evidence" value="ECO:0007669"/>
    <property type="project" value="UniProtKB-ARBA"/>
</dbReference>
<dbReference type="GO" id="GO:0005524">
    <property type="term" value="F:ATP binding"/>
    <property type="evidence" value="ECO:0007669"/>
    <property type="project" value="UniProtKB-UniRule"/>
</dbReference>
<evidence type="ECO:0000256" key="6">
    <source>
        <dbReference type="ARBA" id="ARBA00022917"/>
    </source>
</evidence>
<dbReference type="CDD" id="cd04317">
    <property type="entry name" value="EcAspRS_like_N"/>
    <property type="match status" value="1"/>
</dbReference>
<dbReference type="InterPro" id="IPR004524">
    <property type="entry name" value="Asp-tRNA-ligase_1"/>
</dbReference>
<feature type="binding site" evidence="8">
    <location>
        <position position="176"/>
    </location>
    <ligand>
        <name>L-aspartate</name>
        <dbReference type="ChEBI" id="CHEBI:29991"/>
    </ligand>
</feature>
<dbReference type="PANTHER" id="PTHR22594">
    <property type="entry name" value="ASPARTYL/LYSYL-TRNA SYNTHETASE"/>
    <property type="match status" value="1"/>
</dbReference>
<dbReference type="GO" id="GO:0140096">
    <property type="term" value="F:catalytic activity, acting on a protein"/>
    <property type="evidence" value="ECO:0007669"/>
    <property type="project" value="UniProtKB-ARBA"/>
</dbReference>
<dbReference type="NCBIfam" id="TIGR00459">
    <property type="entry name" value="aspS_bact"/>
    <property type="match status" value="1"/>
</dbReference>
<gene>
    <name evidence="8" type="primary">aspS</name>
    <name evidence="11" type="ORF">D3H35_27830</name>
</gene>
<dbReference type="RefSeq" id="WP_119152372.1">
    <property type="nucleotide sequence ID" value="NZ_JBHSOV010000006.1"/>
</dbReference>
<comment type="subcellular location">
    <subcellularLocation>
        <location evidence="8">Cytoplasm</location>
    </subcellularLocation>
</comment>
<dbReference type="Pfam" id="PF01336">
    <property type="entry name" value="tRNA_anti-codon"/>
    <property type="match status" value="1"/>
</dbReference>
<keyword evidence="7 8" id="KW-0030">Aminoacyl-tRNA synthetase</keyword>
<feature type="region of interest" description="Aspartate" evidence="8">
    <location>
        <begin position="200"/>
        <end position="203"/>
    </location>
</feature>
<evidence type="ECO:0000256" key="5">
    <source>
        <dbReference type="ARBA" id="ARBA00022840"/>
    </source>
</evidence>
<feature type="region of interest" description="Disordered" evidence="9">
    <location>
        <begin position="591"/>
        <end position="615"/>
    </location>
</feature>
<evidence type="ECO:0000259" key="10">
    <source>
        <dbReference type="PROSITE" id="PS50862"/>
    </source>
</evidence>
<proteinExistence type="inferred from homology"/>
<accession>A0A398CF90</accession>
<dbReference type="EMBL" id="QXJM01000052">
    <property type="protein sequence ID" value="RIE00552.1"/>
    <property type="molecule type" value="Genomic_DNA"/>
</dbReference>
<dbReference type="OrthoDB" id="9802326at2"/>
<protein>
    <recommendedName>
        <fullName evidence="8">Aspartate--tRNA ligase</fullName>
        <ecNumber evidence="8">6.1.1.12</ecNumber>
    </recommendedName>
    <alternativeName>
        <fullName evidence="8">Aspartyl-tRNA synthetase</fullName>
        <shortName evidence="8">AspRS</shortName>
    </alternativeName>
</protein>
<dbReference type="InterPro" id="IPR045864">
    <property type="entry name" value="aa-tRNA-synth_II/BPL/LPL"/>
</dbReference>
<dbReference type="InterPro" id="IPR004364">
    <property type="entry name" value="Aa-tRNA-synt_II"/>
</dbReference>
<feature type="binding site" evidence="8">
    <location>
        <begin position="535"/>
        <end position="538"/>
    </location>
    <ligand>
        <name>ATP</name>
        <dbReference type="ChEBI" id="CHEBI:30616"/>
    </ligand>
</feature>
<evidence type="ECO:0000256" key="9">
    <source>
        <dbReference type="SAM" id="MobiDB-lite"/>
    </source>
</evidence>
<dbReference type="GO" id="GO:0003676">
    <property type="term" value="F:nucleic acid binding"/>
    <property type="evidence" value="ECO:0007669"/>
    <property type="project" value="InterPro"/>
</dbReference>
<dbReference type="InterPro" id="IPR029351">
    <property type="entry name" value="GAD_dom"/>
</dbReference>
<dbReference type="GO" id="GO:0004815">
    <property type="term" value="F:aspartate-tRNA ligase activity"/>
    <property type="evidence" value="ECO:0007669"/>
    <property type="project" value="UniProtKB-UniRule"/>
</dbReference>
<keyword evidence="2 8" id="KW-0963">Cytoplasm</keyword>
<dbReference type="HAMAP" id="MF_00044">
    <property type="entry name" value="Asp_tRNA_synth_type1"/>
    <property type="match status" value="1"/>
</dbReference>
<reference evidence="11 12" key="1">
    <citation type="submission" date="2018-09" db="EMBL/GenBank/DDBJ databases">
        <title>Cohnella cavernae sp. nov., isolated from a karst cave.</title>
        <authorList>
            <person name="Zhu H."/>
        </authorList>
    </citation>
    <scope>NUCLEOTIDE SEQUENCE [LARGE SCALE GENOMIC DNA]</scope>
    <source>
        <strain evidence="11 12">K2E09-144</strain>
    </source>
</reference>
<dbReference type="SUPFAM" id="SSF55681">
    <property type="entry name" value="Class II aaRS and biotin synthetases"/>
    <property type="match status" value="1"/>
</dbReference>
<dbReference type="InterPro" id="IPR004115">
    <property type="entry name" value="GAD-like_sf"/>
</dbReference>
<dbReference type="InterPro" id="IPR006195">
    <property type="entry name" value="aa-tRNA-synth_II"/>
</dbReference>
<comment type="subunit">
    <text evidence="8">Homodimer.</text>
</comment>
<name>A0A398CF90_9BACL</name>
<dbReference type="InterPro" id="IPR047089">
    <property type="entry name" value="Asp-tRNA-ligase_1_N"/>
</dbReference>
<dbReference type="SUPFAM" id="SSF50249">
    <property type="entry name" value="Nucleic acid-binding proteins"/>
    <property type="match status" value="1"/>
</dbReference>
<evidence type="ECO:0000313" key="11">
    <source>
        <dbReference type="EMBL" id="RIE00552.1"/>
    </source>
</evidence>
<dbReference type="PRINTS" id="PR01042">
    <property type="entry name" value="TRNASYNTHASP"/>
</dbReference>
<dbReference type="InterPro" id="IPR004365">
    <property type="entry name" value="NA-bd_OB_tRNA"/>
</dbReference>
<dbReference type="InterPro" id="IPR047090">
    <property type="entry name" value="AspRS_core"/>
</dbReference>
<dbReference type="GO" id="GO:0006422">
    <property type="term" value="P:aspartyl-tRNA aminoacylation"/>
    <property type="evidence" value="ECO:0007669"/>
    <property type="project" value="UniProtKB-UniRule"/>
</dbReference>
<feature type="compositionally biased region" description="Polar residues" evidence="9">
    <location>
        <begin position="593"/>
        <end position="615"/>
    </location>
</feature>
<dbReference type="NCBIfam" id="NF001750">
    <property type="entry name" value="PRK00476.1"/>
    <property type="match status" value="1"/>
</dbReference>
<dbReference type="InterPro" id="IPR012340">
    <property type="entry name" value="NA-bd_OB-fold"/>
</dbReference>
<comment type="caution">
    <text evidence="8">Lacks conserved residue(s) required for the propagation of feature annotation.</text>
</comment>
<feature type="binding site" evidence="8">
    <location>
        <position position="231"/>
    </location>
    <ligand>
        <name>ATP</name>
        <dbReference type="ChEBI" id="CHEBI:30616"/>
    </ligand>
</feature>
<keyword evidence="4 8" id="KW-0547">Nucleotide-binding</keyword>
<feature type="binding site" evidence="8">
    <location>
        <position position="222"/>
    </location>
    <ligand>
        <name>L-aspartate</name>
        <dbReference type="ChEBI" id="CHEBI:29991"/>
    </ligand>
</feature>
<dbReference type="GO" id="GO:0005737">
    <property type="term" value="C:cytoplasm"/>
    <property type="evidence" value="ECO:0007669"/>
    <property type="project" value="UniProtKB-SubCell"/>
</dbReference>
<comment type="similarity">
    <text evidence="1 8">Belongs to the class-II aminoacyl-tRNA synthetase family. Type 1 subfamily.</text>
</comment>
<evidence type="ECO:0000256" key="8">
    <source>
        <dbReference type="HAMAP-Rule" id="MF_00044"/>
    </source>
</evidence>
<evidence type="ECO:0000256" key="7">
    <source>
        <dbReference type="ARBA" id="ARBA00023146"/>
    </source>
</evidence>
<evidence type="ECO:0000256" key="2">
    <source>
        <dbReference type="ARBA" id="ARBA00022490"/>
    </source>
</evidence>
<dbReference type="Gene3D" id="2.40.50.140">
    <property type="entry name" value="Nucleic acid-binding proteins"/>
    <property type="match status" value="1"/>
</dbReference>
<dbReference type="EC" id="6.1.1.12" evidence="8"/>
<evidence type="ECO:0000256" key="4">
    <source>
        <dbReference type="ARBA" id="ARBA00022741"/>
    </source>
</evidence>
<keyword evidence="5 8" id="KW-0067">ATP-binding</keyword>
<dbReference type="Pfam" id="PF00152">
    <property type="entry name" value="tRNA-synt_2"/>
    <property type="match status" value="1"/>
</dbReference>
<dbReference type="PROSITE" id="PS50862">
    <property type="entry name" value="AA_TRNA_LIGASE_II"/>
    <property type="match status" value="1"/>
</dbReference>
<dbReference type="SUPFAM" id="SSF55261">
    <property type="entry name" value="GAD domain-like"/>
    <property type="match status" value="1"/>
</dbReference>
<feature type="binding site" evidence="8">
    <location>
        <position position="490"/>
    </location>
    <ligand>
        <name>L-aspartate</name>
        <dbReference type="ChEBI" id="CHEBI:29991"/>
    </ligand>
</feature>
<comment type="function">
    <text evidence="8">Catalyzes the attachment of L-aspartate to tRNA(Asp) in a two-step reaction: L-aspartate is first activated by ATP to form Asp-AMP and then transferred to the acceptor end of tRNA(Asp).</text>
</comment>
<dbReference type="AlphaFoldDB" id="A0A398CF90"/>